<keyword evidence="3" id="KW-1185">Reference proteome</keyword>
<evidence type="ECO:0000313" key="3">
    <source>
        <dbReference type="Proteomes" id="UP000199652"/>
    </source>
</evidence>
<dbReference type="SUPFAM" id="SSF82185">
    <property type="entry name" value="Histone H3 K4-specific methyltransferase SET7/9 N-terminal domain"/>
    <property type="match status" value="1"/>
</dbReference>
<organism evidence="2 3">
    <name type="scientific">Eubacterium barkeri</name>
    <name type="common">Clostridium barkeri</name>
    <dbReference type="NCBI Taxonomy" id="1528"/>
    <lineage>
        <taxon>Bacteria</taxon>
        <taxon>Bacillati</taxon>
        <taxon>Bacillota</taxon>
        <taxon>Clostridia</taxon>
        <taxon>Eubacteriales</taxon>
        <taxon>Eubacteriaceae</taxon>
        <taxon>Eubacterium</taxon>
    </lineage>
</organism>
<dbReference type="Gene3D" id="2.20.110.10">
    <property type="entry name" value="Histone H3 K4-specific methyltransferase SET7/9 N-terminal domain"/>
    <property type="match status" value="1"/>
</dbReference>
<protein>
    <submittedName>
        <fullName evidence="2">Uncharacterized conserved protein</fullName>
    </submittedName>
</protein>
<sequence>MNYHDEEYRKKHGVVPQLDFVNNRECLSEIPKKPIVYSKFAYGKKSIKNVKKGKVAKGLGNAFLGVFSMGTGNFGYGMANLTSGLVDATTGAIASDALLVDHEVTQTIREAEEKAWDRYQFLANFSPAVGNLGDTYFKDGSCDEFHCGNGFRIFENGDYFEGSFEDGEFVRGVYIWANGSRFLGTFQNQLKNEGISLFPDGTRCDGTYMDNMLHGVGTNWYTDGVYWGEWLHGLRHGLGYCRYADNTSFAGYWVDDQPQL</sequence>
<dbReference type="Proteomes" id="UP000199652">
    <property type="component" value="Unassembled WGS sequence"/>
</dbReference>
<evidence type="ECO:0000313" key="2">
    <source>
        <dbReference type="EMBL" id="SDX51565.1"/>
    </source>
</evidence>
<dbReference type="SMART" id="SM00698">
    <property type="entry name" value="MORN"/>
    <property type="match status" value="3"/>
</dbReference>
<dbReference type="PANTHER" id="PTHR23084:SF263">
    <property type="entry name" value="MORN REPEAT-CONTAINING PROTEIN 1"/>
    <property type="match status" value="1"/>
</dbReference>
<dbReference type="RefSeq" id="WP_090243256.1">
    <property type="nucleotide sequence ID" value="NZ_FNOU01000003.1"/>
</dbReference>
<dbReference type="EMBL" id="FNOU01000003">
    <property type="protein sequence ID" value="SDX51565.1"/>
    <property type="molecule type" value="Genomic_DNA"/>
</dbReference>
<dbReference type="PANTHER" id="PTHR23084">
    <property type="entry name" value="PHOSPHATIDYLINOSITOL-4-PHOSPHATE 5-KINASE RELATED"/>
    <property type="match status" value="1"/>
</dbReference>
<dbReference type="STRING" id="1528.SAMN04488579_10339"/>
<dbReference type="AlphaFoldDB" id="A0A1H3CBW0"/>
<dbReference type="Pfam" id="PF02493">
    <property type="entry name" value="MORN"/>
    <property type="match status" value="3"/>
</dbReference>
<reference evidence="3" key="1">
    <citation type="submission" date="2016-10" db="EMBL/GenBank/DDBJ databases">
        <authorList>
            <person name="Varghese N."/>
            <person name="Submissions S."/>
        </authorList>
    </citation>
    <scope>NUCLEOTIDE SEQUENCE [LARGE SCALE GENOMIC DNA]</scope>
    <source>
        <strain evidence="3">VPI 5359</strain>
    </source>
</reference>
<dbReference type="OrthoDB" id="7059515at2"/>
<name>A0A1H3CBW0_EUBBA</name>
<gene>
    <name evidence="2" type="ORF">SAMN04488579_10339</name>
</gene>
<keyword evidence="1" id="KW-0677">Repeat</keyword>
<proteinExistence type="predicted"/>
<accession>A0A1H3CBW0</accession>
<evidence type="ECO:0000256" key="1">
    <source>
        <dbReference type="ARBA" id="ARBA00022737"/>
    </source>
</evidence>
<dbReference type="InterPro" id="IPR003409">
    <property type="entry name" value="MORN"/>
</dbReference>